<evidence type="ECO:0000256" key="5">
    <source>
        <dbReference type="ARBA" id="ARBA00035693"/>
    </source>
</evidence>
<dbReference type="InterPro" id="IPR029358">
    <property type="entry name" value="CFAP96"/>
</dbReference>
<organism evidence="6 7">
    <name type="scientific">Cinara cedri</name>
    <dbReference type="NCBI Taxonomy" id="506608"/>
    <lineage>
        <taxon>Eukaryota</taxon>
        <taxon>Metazoa</taxon>
        <taxon>Ecdysozoa</taxon>
        <taxon>Arthropoda</taxon>
        <taxon>Hexapoda</taxon>
        <taxon>Insecta</taxon>
        <taxon>Pterygota</taxon>
        <taxon>Neoptera</taxon>
        <taxon>Paraneoptera</taxon>
        <taxon>Hemiptera</taxon>
        <taxon>Sternorrhyncha</taxon>
        <taxon>Aphidomorpha</taxon>
        <taxon>Aphidoidea</taxon>
        <taxon>Aphididae</taxon>
        <taxon>Lachninae</taxon>
        <taxon>Cinara</taxon>
    </lineage>
</organism>
<dbReference type="GO" id="GO:0005813">
    <property type="term" value="C:centrosome"/>
    <property type="evidence" value="ECO:0007669"/>
    <property type="project" value="UniProtKB-SubCell"/>
</dbReference>
<proteinExistence type="inferred from homology"/>
<dbReference type="Proteomes" id="UP000325440">
    <property type="component" value="Unassembled WGS sequence"/>
</dbReference>
<comment type="subcellular location">
    <subcellularLocation>
        <location evidence="1">Cytoplasm</location>
        <location evidence="1">Cytoskeleton</location>
        <location evidence="1">Microtubule organizing center</location>
        <location evidence="1">Centrosome</location>
    </subcellularLocation>
</comment>
<keyword evidence="2" id="KW-0963">Cytoplasm</keyword>
<evidence type="ECO:0000313" key="6">
    <source>
        <dbReference type="EMBL" id="VVC36837.1"/>
    </source>
</evidence>
<accession>A0A5E4N3G5</accession>
<dbReference type="PANTHER" id="PTHR31144:SF1">
    <property type="entry name" value="UPF0602 PROTEIN C4ORF47"/>
    <property type="match status" value="1"/>
</dbReference>
<dbReference type="Pfam" id="PF15239">
    <property type="entry name" value="CFAP96-like"/>
    <property type="match status" value="1"/>
</dbReference>
<sequence length="308" mass="35558">MAKKLMEEDKMGKNHGKYDMDRVGLFAEMPYMINEKYKPIDITKGTRDLKNSQMYPSILKTKTGLQDAYFDPKYKRLFENEKSKKSQIKLPIETSTKPPFVPSSYTKRHATPGDSYGTFGPVYKATSNLKKPTSKNTEKILANIFTIPTNTRGPGWADRGMSPFPVYMPSLYEKPTKMKTDKDNKEKSIPFINVAGPGKFFTKSPFFNKDDEPMYNFTYKDKFEGTPFLPSSSNKNRGNCFSSWPSHMVDPYKIKIKQDDVDNNALKNNIFYPQTRNKTFYTVSTIHKKLRSAHNNTNWRTLTPLTFK</sequence>
<keyword evidence="3" id="KW-0206">Cytoskeleton</keyword>
<dbReference type="PANTHER" id="PTHR31144">
    <property type="entry name" value="UPF0602 PROTEIN C4ORF47"/>
    <property type="match status" value="1"/>
</dbReference>
<dbReference type="AlphaFoldDB" id="A0A5E4N3G5"/>
<protein>
    <recommendedName>
        <fullName evidence="5">Cilia-and flagella-associated protein 96</fullName>
    </recommendedName>
</protein>
<name>A0A5E4N3G5_9HEMI</name>
<evidence type="ECO:0000256" key="4">
    <source>
        <dbReference type="ARBA" id="ARBA00035656"/>
    </source>
</evidence>
<evidence type="ECO:0000256" key="2">
    <source>
        <dbReference type="ARBA" id="ARBA00022490"/>
    </source>
</evidence>
<dbReference type="OrthoDB" id="283553at2759"/>
<evidence type="ECO:0000256" key="1">
    <source>
        <dbReference type="ARBA" id="ARBA00004300"/>
    </source>
</evidence>
<evidence type="ECO:0000313" key="7">
    <source>
        <dbReference type="Proteomes" id="UP000325440"/>
    </source>
</evidence>
<gene>
    <name evidence="6" type="ORF">CINCED_3A018250</name>
</gene>
<comment type="similarity">
    <text evidence="4">Belongs to the CFAP96 family.</text>
</comment>
<evidence type="ECO:0000256" key="3">
    <source>
        <dbReference type="ARBA" id="ARBA00023212"/>
    </source>
</evidence>
<dbReference type="GO" id="GO:0005881">
    <property type="term" value="C:cytoplasmic microtubule"/>
    <property type="evidence" value="ECO:0007669"/>
    <property type="project" value="TreeGrafter"/>
</dbReference>
<dbReference type="EMBL" id="CABPRJ010001437">
    <property type="protein sequence ID" value="VVC36837.1"/>
    <property type="molecule type" value="Genomic_DNA"/>
</dbReference>
<reference evidence="6 7" key="1">
    <citation type="submission" date="2019-08" db="EMBL/GenBank/DDBJ databases">
        <authorList>
            <person name="Alioto T."/>
            <person name="Alioto T."/>
            <person name="Gomez Garrido J."/>
        </authorList>
    </citation>
    <scope>NUCLEOTIDE SEQUENCE [LARGE SCALE GENOMIC DNA]</scope>
</reference>
<keyword evidence="7" id="KW-1185">Reference proteome</keyword>